<dbReference type="CDD" id="cd00093">
    <property type="entry name" value="HTH_XRE"/>
    <property type="match status" value="1"/>
</dbReference>
<keyword evidence="1" id="KW-0238">DNA-binding</keyword>
<dbReference type="RefSeq" id="WP_263413040.1">
    <property type="nucleotide sequence ID" value="NZ_BAABBH010000001.1"/>
</dbReference>
<name>A0ABW9KLH8_9BACT</name>
<dbReference type="Proteomes" id="UP001634747">
    <property type="component" value="Unassembled WGS sequence"/>
</dbReference>
<reference evidence="3 4" key="1">
    <citation type="submission" date="2024-12" db="EMBL/GenBank/DDBJ databases">
        <authorList>
            <person name="Lee Y."/>
        </authorList>
    </citation>
    <scope>NUCLEOTIDE SEQUENCE [LARGE SCALE GENOMIC DNA]</scope>
    <source>
        <strain evidence="3 4">03SUJ4</strain>
    </source>
</reference>
<protein>
    <submittedName>
        <fullName evidence="3">Helix-turn-helix domain-containing protein</fullName>
    </submittedName>
</protein>
<dbReference type="InterPro" id="IPR014710">
    <property type="entry name" value="RmlC-like_jellyroll"/>
</dbReference>
<dbReference type="InterPro" id="IPR001387">
    <property type="entry name" value="Cro/C1-type_HTH"/>
</dbReference>
<keyword evidence="4" id="KW-1185">Reference proteome</keyword>
<evidence type="ECO:0000313" key="3">
    <source>
        <dbReference type="EMBL" id="MFN2975435.1"/>
    </source>
</evidence>
<dbReference type="InterPro" id="IPR011051">
    <property type="entry name" value="RmlC_Cupin_sf"/>
</dbReference>
<dbReference type="SUPFAM" id="SSF51182">
    <property type="entry name" value="RmlC-like cupins"/>
    <property type="match status" value="1"/>
</dbReference>
<dbReference type="Pfam" id="PF13560">
    <property type="entry name" value="HTH_31"/>
    <property type="match status" value="1"/>
</dbReference>
<dbReference type="SMART" id="SM00530">
    <property type="entry name" value="HTH_XRE"/>
    <property type="match status" value="1"/>
</dbReference>
<dbReference type="PANTHER" id="PTHR46797:SF19">
    <property type="entry name" value="BLL2473 PROTEIN"/>
    <property type="match status" value="1"/>
</dbReference>
<evidence type="ECO:0000256" key="1">
    <source>
        <dbReference type="ARBA" id="ARBA00023125"/>
    </source>
</evidence>
<evidence type="ECO:0000313" key="4">
    <source>
        <dbReference type="Proteomes" id="UP001634747"/>
    </source>
</evidence>
<comment type="caution">
    <text evidence="3">The sequence shown here is derived from an EMBL/GenBank/DDBJ whole genome shotgun (WGS) entry which is preliminary data.</text>
</comment>
<proteinExistence type="predicted"/>
<accession>A0ABW9KLH8</accession>
<feature type="domain" description="HTH cro/C1-type" evidence="2">
    <location>
        <begin position="34"/>
        <end position="88"/>
    </location>
</feature>
<dbReference type="InterPro" id="IPR050807">
    <property type="entry name" value="TransReg_Diox_bact_type"/>
</dbReference>
<dbReference type="Gene3D" id="1.10.260.40">
    <property type="entry name" value="lambda repressor-like DNA-binding domains"/>
    <property type="match status" value="1"/>
</dbReference>
<dbReference type="PANTHER" id="PTHR46797">
    <property type="entry name" value="HTH-TYPE TRANSCRIPTIONAL REGULATOR"/>
    <property type="match status" value="1"/>
</dbReference>
<organism evidence="3 4">
    <name type="scientific">Terriglobus aquaticus</name>
    <dbReference type="NCBI Taxonomy" id="940139"/>
    <lineage>
        <taxon>Bacteria</taxon>
        <taxon>Pseudomonadati</taxon>
        <taxon>Acidobacteriota</taxon>
        <taxon>Terriglobia</taxon>
        <taxon>Terriglobales</taxon>
        <taxon>Acidobacteriaceae</taxon>
        <taxon>Terriglobus</taxon>
    </lineage>
</organism>
<gene>
    <name evidence="3" type="ORF">ACK2TP_06645</name>
</gene>
<dbReference type="SUPFAM" id="SSF47413">
    <property type="entry name" value="lambda repressor-like DNA-binding domains"/>
    <property type="match status" value="1"/>
</dbReference>
<dbReference type="Gene3D" id="2.60.120.10">
    <property type="entry name" value="Jelly Rolls"/>
    <property type="match status" value="1"/>
</dbReference>
<evidence type="ECO:0000259" key="2">
    <source>
        <dbReference type="PROSITE" id="PS50943"/>
    </source>
</evidence>
<dbReference type="PROSITE" id="PS50943">
    <property type="entry name" value="HTH_CROC1"/>
    <property type="match status" value="1"/>
</dbReference>
<dbReference type="EMBL" id="JBJYXY010000001">
    <property type="protein sequence ID" value="MFN2975435.1"/>
    <property type="molecule type" value="Genomic_DNA"/>
</dbReference>
<dbReference type="InterPro" id="IPR010982">
    <property type="entry name" value="Lambda_DNA-bd_dom_sf"/>
</dbReference>
<sequence>MSEKFAGLNPTGADTVDPDQVETTIQGKQIGERIRRLRTRRSMGLVELGTRTGLSASFLSQLETGRVVPTVRNLARIAMTFGKDLSYFFREDQPAPFRIMRSTERIRLHRASDATPSFVSESMHSLVSDGQMVPCLAEFNGSDRDEVFRPKIFDGVEFTFVLQGPVILNTDNENTTLQTGDVAWLDGGRKRHYCCPAGTHAKAMIITRHNKS</sequence>